<evidence type="ECO:0000256" key="3">
    <source>
        <dbReference type="ARBA" id="ARBA00023128"/>
    </source>
</evidence>
<dbReference type="OMA" id="RMAAYGC"/>
<comment type="subcellular location">
    <subcellularLocation>
        <location evidence="1">Mitochondrion</location>
    </subcellularLocation>
</comment>
<evidence type="ECO:0008006" key="8">
    <source>
        <dbReference type="Google" id="ProtNLM"/>
    </source>
</evidence>
<dbReference type="GO" id="GO:0007005">
    <property type="term" value="P:mitochondrion organization"/>
    <property type="evidence" value="ECO:0007669"/>
    <property type="project" value="InterPro"/>
</dbReference>
<organism evidence="6">
    <name type="scientific">Amphimedon queenslandica</name>
    <name type="common">Sponge</name>
    <dbReference type="NCBI Taxonomy" id="400682"/>
    <lineage>
        <taxon>Eukaryota</taxon>
        <taxon>Metazoa</taxon>
        <taxon>Porifera</taxon>
        <taxon>Demospongiae</taxon>
        <taxon>Heteroscleromorpha</taxon>
        <taxon>Haplosclerida</taxon>
        <taxon>Niphatidae</taxon>
        <taxon>Amphimedon</taxon>
    </lineage>
</organism>
<evidence type="ECO:0000313" key="6">
    <source>
        <dbReference type="EnsemblMetazoa" id="Aqu2.1.15847_001"/>
    </source>
</evidence>
<dbReference type="InterPro" id="IPR049942">
    <property type="entry name" value="DML1/Misato"/>
</dbReference>
<dbReference type="PANTHER" id="PTHR13391">
    <property type="entry name" value="MITOCHONDRIAL DISTRIBUTION REGULATOR MISATO"/>
    <property type="match status" value="1"/>
</dbReference>
<dbReference type="KEGG" id="aqu:109587062"/>
<dbReference type="Pfam" id="PF14881">
    <property type="entry name" value="Tubulin_3"/>
    <property type="match status" value="1"/>
</dbReference>
<proteinExistence type="inferred from homology"/>
<keyword evidence="7" id="KW-1185">Reference proteome</keyword>
<dbReference type="EnsemblMetazoa" id="XM_020003279.1">
    <property type="protein sequence ID" value="XP_019858838.1"/>
    <property type="gene ID" value="LOC109587062"/>
</dbReference>
<accession>A0A1X7TMG3</accession>
<gene>
    <name evidence="6" type="primary">109587062</name>
</gene>
<protein>
    <recommendedName>
        <fullName evidence="8">Protein misato homolog 1</fullName>
    </recommendedName>
</protein>
<dbReference type="Proteomes" id="UP000007879">
    <property type="component" value="Unassembled WGS sequence"/>
</dbReference>
<dbReference type="InParanoid" id="A0A1X7TMG3"/>
<dbReference type="OrthoDB" id="271881at2759"/>
<dbReference type="PANTHER" id="PTHR13391:SF0">
    <property type="entry name" value="PROTEIN MISATO HOMOLOG 1"/>
    <property type="match status" value="1"/>
</dbReference>
<reference evidence="6" key="2">
    <citation type="submission" date="2017-05" db="UniProtKB">
        <authorList>
            <consortium name="EnsemblMetazoa"/>
        </authorList>
    </citation>
    <scope>IDENTIFICATION</scope>
</reference>
<name>A0A1X7TMG3_AMPQE</name>
<evidence type="ECO:0000259" key="4">
    <source>
        <dbReference type="Pfam" id="PF10644"/>
    </source>
</evidence>
<feature type="domain" description="DML1/Misato tubulin" evidence="5">
    <location>
        <begin position="142"/>
        <end position="324"/>
    </location>
</feature>
<feature type="domain" description="Misato Segment II tubulin-like" evidence="4">
    <location>
        <begin position="5"/>
        <end position="122"/>
    </location>
</feature>
<keyword evidence="3" id="KW-0496">Mitochondrion</keyword>
<dbReference type="AlphaFoldDB" id="A0A1X7TMG3"/>
<evidence type="ECO:0000256" key="2">
    <source>
        <dbReference type="ARBA" id="ARBA00008507"/>
    </source>
</evidence>
<dbReference type="Gene3D" id="3.40.50.1440">
    <property type="entry name" value="Tubulin/FtsZ, GTPase domain"/>
    <property type="match status" value="1"/>
</dbReference>
<dbReference type="STRING" id="400682.A0A1X7TMG3"/>
<reference evidence="7" key="1">
    <citation type="journal article" date="2010" name="Nature">
        <title>The Amphimedon queenslandica genome and the evolution of animal complexity.</title>
        <authorList>
            <person name="Srivastava M."/>
            <person name="Simakov O."/>
            <person name="Chapman J."/>
            <person name="Fahey B."/>
            <person name="Gauthier M.E."/>
            <person name="Mitros T."/>
            <person name="Richards G.S."/>
            <person name="Conaco C."/>
            <person name="Dacre M."/>
            <person name="Hellsten U."/>
            <person name="Larroux C."/>
            <person name="Putnam N.H."/>
            <person name="Stanke M."/>
            <person name="Adamska M."/>
            <person name="Darling A."/>
            <person name="Degnan S.M."/>
            <person name="Oakley T.H."/>
            <person name="Plachetzki D.C."/>
            <person name="Zhai Y."/>
            <person name="Adamski M."/>
            <person name="Calcino A."/>
            <person name="Cummins S.F."/>
            <person name="Goodstein D.M."/>
            <person name="Harris C."/>
            <person name="Jackson D.J."/>
            <person name="Leys S.P."/>
            <person name="Shu S."/>
            <person name="Woodcroft B.J."/>
            <person name="Vervoort M."/>
            <person name="Kosik K.S."/>
            <person name="Manning G."/>
            <person name="Degnan B.M."/>
            <person name="Rokhsar D.S."/>
        </authorList>
    </citation>
    <scope>NUCLEOTIDE SEQUENCE [LARGE SCALE GENOMIC DNA]</scope>
</reference>
<dbReference type="InterPro" id="IPR029209">
    <property type="entry name" value="DML1/Misato_tubulin"/>
</dbReference>
<dbReference type="EnsemblMetazoa" id="Aqu2.1.15847_001">
    <property type="protein sequence ID" value="Aqu2.1.15847_001"/>
    <property type="gene ID" value="Aqu2.1.15847"/>
</dbReference>
<dbReference type="InterPro" id="IPR036525">
    <property type="entry name" value="Tubulin/FtsZ_GTPase_sf"/>
</dbReference>
<evidence type="ECO:0000313" key="7">
    <source>
        <dbReference type="Proteomes" id="UP000007879"/>
    </source>
</evidence>
<evidence type="ECO:0000256" key="1">
    <source>
        <dbReference type="ARBA" id="ARBA00004173"/>
    </source>
</evidence>
<evidence type="ECO:0000259" key="5">
    <source>
        <dbReference type="Pfam" id="PF14881"/>
    </source>
</evidence>
<dbReference type="eggNOG" id="KOG2530">
    <property type="taxonomic scope" value="Eukaryota"/>
</dbReference>
<comment type="similarity">
    <text evidence="2">Belongs to the misato family.</text>
</comment>
<dbReference type="InterPro" id="IPR019605">
    <property type="entry name" value="Misato_II_tubulin-like"/>
</dbReference>
<sequence>MATTREVVTIQCGHYSNFIGAHWWNIQESGLWSPLLRKEKEINYDATFRYGITLTGKETYTPRLISIDCPGSLYSLKNGGSLYDVEENGSSATPTTGTWGGPVEVHAREAHSKNEYLKDLEKMDKGEIEEEVIEKKRYQLESIVEVWSDYLRPHLHPRSLLTVPDYHHNSDQFKVWPAGEETWNNKQFRLEFEDRLHFFLEESDHLQGFQLLYDSHIGGFSSLSSCISQYLTDEMGSKTLLAIGTMPTNILTNAKQEDVFHYTLNSSMAVTQLWDASSLLLPLSLNNQLWRLPTSPIATPSLHYDDCLDYHTSAILGASLETFSSSYRNEVGGAMSSLVQNLTPGGRKMCSLSFEFPFQMPHISNEPGTLLSLRDITPHLFSLSPHSKATRDLWAQSVCIRGNRELFGCHDDKPRPDLKSALTRAVYESHPTTNSQLSMYQTPLPLATPFPQIFTKQDTGTSTVSSYTTLQSHSGIEEFFKTLHREARSVDIRRVPVYHSTCLDADSHQEMLVKLQEIKDLYHVGLNSSDDSTDEEN</sequence>
<dbReference type="Pfam" id="PF10644">
    <property type="entry name" value="Misat_Tub_SegII"/>
    <property type="match status" value="1"/>
</dbReference>
<dbReference type="GO" id="GO:0005739">
    <property type="term" value="C:mitochondrion"/>
    <property type="evidence" value="ECO:0007669"/>
    <property type="project" value="UniProtKB-SubCell"/>
</dbReference>
<dbReference type="SUPFAM" id="SSF52490">
    <property type="entry name" value="Tubulin nucleotide-binding domain-like"/>
    <property type="match status" value="1"/>
</dbReference>